<name>A0ABT8YNI4_9HYPH</name>
<keyword evidence="5" id="KW-0488">Methylation</keyword>
<protein>
    <recommendedName>
        <fullName evidence="3">Type II secretion system core protein G</fullName>
    </recommendedName>
</protein>
<evidence type="ECO:0000256" key="1">
    <source>
        <dbReference type="ARBA" id="ARBA00004377"/>
    </source>
</evidence>
<accession>A0ABT8YNI4</accession>
<comment type="similarity">
    <text evidence="2">Belongs to the GSP G family.</text>
</comment>
<evidence type="ECO:0000256" key="3">
    <source>
        <dbReference type="ARBA" id="ARBA00020042"/>
    </source>
</evidence>
<dbReference type="NCBIfam" id="TIGR01710">
    <property type="entry name" value="typeII_sec_gspG"/>
    <property type="match status" value="1"/>
</dbReference>
<evidence type="ECO:0000313" key="14">
    <source>
        <dbReference type="Proteomes" id="UP001174932"/>
    </source>
</evidence>
<dbReference type="Pfam" id="PF07963">
    <property type="entry name" value="N_methyl"/>
    <property type="match status" value="1"/>
</dbReference>
<evidence type="ECO:0000256" key="7">
    <source>
        <dbReference type="ARBA" id="ARBA00022692"/>
    </source>
</evidence>
<dbReference type="PANTHER" id="PTHR30093">
    <property type="entry name" value="GENERAL SECRETION PATHWAY PROTEIN G"/>
    <property type="match status" value="1"/>
</dbReference>
<proteinExistence type="inferred from homology"/>
<evidence type="ECO:0000256" key="5">
    <source>
        <dbReference type="ARBA" id="ARBA00022481"/>
    </source>
</evidence>
<dbReference type="Proteomes" id="UP001174932">
    <property type="component" value="Unassembled WGS sequence"/>
</dbReference>
<sequence length="151" mass="16413">MDFEQRERDIQRAGRRATDAEAGFSLVELLVVLAIIGLLSALVAPRVLNYLSTAKVETAKIQIKNLQSALELFYIDAGRYPTNDEGLSALAKKPADVTAWSGPYLKDADMLKDPWGNAFLYSAPEDGGEALVKSLGRDGREGGSELDEDLP</sequence>
<dbReference type="InterPro" id="IPR012902">
    <property type="entry name" value="N_methyl_site"/>
</dbReference>
<reference evidence="13" key="1">
    <citation type="journal article" date="2015" name="Int. J. Syst. Evol. Microbiol.">
        <title>Rhizobium alvei sp. nov., isolated from a freshwater river.</title>
        <authorList>
            <person name="Sheu S.Y."/>
            <person name="Huang H.W."/>
            <person name="Young C.C."/>
            <person name="Chen W.M."/>
        </authorList>
    </citation>
    <scope>NUCLEOTIDE SEQUENCE</scope>
    <source>
        <strain evidence="13">TNR-22</strain>
    </source>
</reference>
<evidence type="ECO:0000256" key="2">
    <source>
        <dbReference type="ARBA" id="ARBA00009984"/>
    </source>
</evidence>
<feature type="domain" description="Type II secretion system protein GspG C-terminal" evidence="12">
    <location>
        <begin position="46"/>
        <end position="150"/>
    </location>
</feature>
<dbReference type="EMBL" id="JAUOZU010000009">
    <property type="protein sequence ID" value="MDO6965238.1"/>
    <property type="molecule type" value="Genomic_DNA"/>
</dbReference>
<keyword evidence="6" id="KW-0997">Cell inner membrane</keyword>
<dbReference type="Gene3D" id="3.30.700.10">
    <property type="entry name" value="Glycoprotein, Type 4 Pilin"/>
    <property type="match status" value="1"/>
</dbReference>
<dbReference type="PRINTS" id="PR00813">
    <property type="entry name" value="BCTERIALGSPG"/>
</dbReference>
<dbReference type="InterPro" id="IPR045584">
    <property type="entry name" value="Pilin-like"/>
</dbReference>
<comment type="caution">
    <text evidence="13">The sequence shown here is derived from an EMBL/GenBank/DDBJ whole genome shotgun (WGS) entry which is preliminary data.</text>
</comment>
<evidence type="ECO:0000259" key="12">
    <source>
        <dbReference type="Pfam" id="PF08334"/>
    </source>
</evidence>
<feature type="transmembrane region" description="Helical" evidence="11">
    <location>
        <begin position="21"/>
        <end position="43"/>
    </location>
</feature>
<feature type="region of interest" description="Disordered" evidence="10">
    <location>
        <begin position="132"/>
        <end position="151"/>
    </location>
</feature>
<keyword evidence="9 11" id="KW-0472">Membrane</keyword>
<dbReference type="PROSITE" id="PS00409">
    <property type="entry name" value="PROKAR_NTER_METHYL"/>
    <property type="match status" value="1"/>
</dbReference>
<dbReference type="PANTHER" id="PTHR30093:SF45">
    <property type="entry name" value="TYPE II SECRETION SYSTEM CORE PROTEIN G"/>
    <property type="match status" value="1"/>
</dbReference>
<dbReference type="InterPro" id="IPR013545">
    <property type="entry name" value="T2SS_protein-GspG_C"/>
</dbReference>
<keyword evidence="8 11" id="KW-1133">Transmembrane helix</keyword>
<keyword evidence="4" id="KW-1003">Cell membrane</keyword>
<evidence type="ECO:0000256" key="9">
    <source>
        <dbReference type="ARBA" id="ARBA00023136"/>
    </source>
</evidence>
<organism evidence="13 14">
    <name type="scientific">Rhizobium alvei</name>
    <dbReference type="NCBI Taxonomy" id="1132659"/>
    <lineage>
        <taxon>Bacteria</taxon>
        <taxon>Pseudomonadati</taxon>
        <taxon>Pseudomonadota</taxon>
        <taxon>Alphaproteobacteria</taxon>
        <taxon>Hyphomicrobiales</taxon>
        <taxon>Rhizobiaceae</taxon>
        <taxon>Rhizobium/Agrobacterium group</taxon>
        <taxon>Rhizobium</taxon>
    </lineage>
</organism>
<dbReference type="NCBIfam" id="TIGR02532">
    <property type="entry name" value="IV_pilin_GFxxxE"/>
    <property type="match status" value="1"/>
</dbReference>
<comment type="subcellular location">
    <subcellularLocation>
        <location evidence="1">Cell inner membrane</location>
        <topology evidence="1">Single-pass membrane protein</topology>
    </subcellularLocation>
</comment>
<dbReference type="RefSeq" id="WP_304377169.1">
    <property type="nucleotide sequence ID" value="NZ_JAUOZU010000009.1"/>
</dbReference>
<dbReference type="InterPro" id="IPR010054">
    <property type="entry name" value="Type2_sec_GspG"/>
</dbReference>
<evidence type="ECO:0000256" key="8">
    <source>
        <dbReference type="ARBA" id="ARBA00022989"/>
    </source>
</evidence>
<evidence type="ECO:0000256" key="11">
    <source>
        <dbReference type="SAM" id="Phobius"/>
    </source>
</evidence>
<gene>
    <name evidence="13" type="primary">gspG</name>
    <name evidence="13" type="ORF">Q4481_14820</name>
</gene>
<keyword evidence="14" id="KW-1185">Reference proteome</keyword>
<keyword evidence="7 11" id="KW-0812">Transmembrane</keyword>
<evidence type="ECO:0000256" key="10">
    <source>
        <dbReference type="SAM" id="MobiDB-lite"/>
    </source>
</evidence>
<dbReference type="SUPFAM" id="SSF54523">
    <property type="entry name" value="Pili subunits"/>
    <property type="match status" value="1"/>
</dbReference>
<evidence type="ECO:0000256" key="4">
    <source>
        <dbReference type="ARBA" id="ARBA00022475"/>
    </source>
</evidence>
<reference evidence="13" key="2">
    <citation type="submission" date="2023-07" db="EMBL/GenBank/DDBJ databases">
        <authorList>
            <person name="Shen H."/>
        </authorList>
    </citation>
    <scope>NUCLEOTIDE SEQUENCE</scope>
    <source>
        <strain evidence="13">TNR-22</strain>
    </source>
</reference>
<dbReference type="InterPro" id="IPR000983">
    <property type="entry name" value="Bac_GSPG_pilin"/>
</dbReference>
<dbReference type="Pfam" id="PF08334">
    <property type="entry name" value="T2SSG"/>
    <property type="match status" value="1"/>
</dbReference>
<evidence type="ECO:0000313" key="13">
    <source>
        <dbReference type="EMBL" id="MDO6965238.1"/>
    </source>
</evidence>
<evidence type="ECO:0000256" key="6">
    <source>
        <dbReference type="ARBA" id="ARBA00022519"/>
    </source>
</evidence>